<accession>A0ACC1JUV1</accession>
<sequence>MVEDGRADSPGFLGIQVISSGSSSDKGGDTGRRENSESGLYFEGAHIPNGQKPQAPHFASLTMRVDCGHHCLIVGGTLARRQAVFKALLGTQTVIGGLVGSPTSTIHVSSRPYIKPGSSLWDLIIFPHDKTQSIKRGVSERHLAAILRLMDFEFLLTRADDDWGRVVDWAKVLGAGELYALALARLVYHSPPFALLDDISCLRGDQIRQLFTIARRHHITLVIASSDPDPFDPLARRSESPLLACIAEFTRALRLSDNGDWIYCSFGYASQRGAFDDEPCDLIWGMASGDSRLRRRVSALSQCSTTERRWLMATESAGDSSRRQSRVVSPTLTARSSMSDMNAADFVSPSIGRALAKSALLLLPASTDAADTRSQVGSPGPASLGST</sequence>
<keyword evidence="1" id="KW-0067">ATP-binding</keyword>
<evidence type="ECO:0000313" key="2">
    <source>
        <dbReference type="Proteomes" id="UP001140066"/>
    </source>
</evidence>
<dbReference type="EMBL" id="JANBUK010003375">
    <property type="protein sequence ID" value="KAJ2767765.1"/>
    <property type="molecule type" value="Genomic_DNA"/>
</dbReference>
<gene>
    <name evidence="1" type="primary">PXA2</name>
    <name evidence="1" type="ORF">GGI18_005729</name>
</gene>
<organism evidence="1 2">
    <name type="scientific">Coemansia linderi</name>
    <dbReference type="NCBI Taxonomy" id="2663919"/>
    <lineage>
        <taxon>Eukaryota</taxon>
        <taxon>Fungi</taxon>
        <taxon>Fungi incertae sedis</taxon>
        <taxon>Zoopagomycota</taxon>
        <taxon>Kickxellomycotina</taxon>
        <taxon>Kickxellomycetes</taxon>
        <taxon>Kickxellales</taxon>
        <taxon>Kickxellaceae</taxon>
        <taxon>Coemansia</taxon>
    </lineage>
</organism>
<feature type="non-terminal residue" evidence="1">
    <location>
        <position position="387"/>
    </location>
</feature>
<protein>
    <submittedName>
        <fullName evidence="1">ATP-binding cassette long-chain fatty acid transporter pxa2</fullName>
    </submittedName>
</protein>
<comment type="caution">
    <text evidence="1">The sequence shown here is derived from an EMBL/GenBank/DDBJ whole genome shotgun (WGS) entry which is preliminary data.</text>
</comment>
<evidence type="ECO:0000313" key="1">
    <source>
        <dbReference type="EMBL" id="KAJ2767765.1"/>
    </source>
</evidence>
<name>A0ACC1JUV1_9FUNG</name>
<reference evidence="1" key="1">
    <citation type="submission" date="2022-07" db="EMBL/GenBank/DDBJ databases">
        <title>Phylogenomic reconstructions and comparative analyses of Kickxellomycotina fungi.</title>
        <authorList>
            <person name="Reynolds N.K."/>
            <person name="Stajich J.E."/>
            <person name="Barry K."/>
            <person name="Grigoriev I.V."/>
            <person name="Crous P."/>
            <person name="Smith M.E."/>
        </authorList>
    </citation>
    <scope>NUCLEOTIDE SEQUENCE</scope>
    <source>
        <strain evidence="1">BCRC 34191</strain>
    </source>
</reference>
<proteinExistence type="predicted"/>
<keyword evidence="2" id="KW-1185">Reference proteome</keyword>
<keyword evidence="1" id="KW-0547">Nucleotide-binding</keyword>
<dbReference type="Proteomes" id="UP001140066">
    <property type="component" value="Unassembled WGS sequence"/>
</dbReference>